<keyword evidence="3" id="KW-0131">Cell cycle</keyword>
<dbReference type="PANTHER" id="PTHR13255:SF0">
    <property type="entry name" value="ATAXIN-10"/>
    <property type="match status" value="1"/>
</dbReference>
<evidence type="ECO:0000256" key="4">
    <source>
        <dbReference type="ARBA" id="ARBA00044746"/>
    </source>
</evidence>
<evidence type="ECO:0000259" key="7">
    <source>
        <dbReference type="Pfam" id="PF09759"/>
    </source>
</evidence>
<comment type="similarity">
    <text evidence="1">Belongs to the ataxin-10 family.</text>
</comment>
<dbReference type="InterPro" id="IPR016024">
    <property type="entry name" value="ARM-type_fold"/>
</dbReference>
<protein>
    <recommendedName>
        <fullName evidence="5">Ataxin-10 homolog</fullName>
    </recommendedName>
    <alternativeName>
        <fullName evidence="6">Copper transport protein 86</fullName>
    </alternativeName>
</protein>
<proteinExistence type="inferred from homology"/>
<dbReference type="InterPro" id="IPR051374">
    <property type="entry name" value="Ataxin-10/CTR86_families"/>
</dbReference>
<evidence type="ECO:0000313" key="9">
    <source>
        <dbReference type="Proteomes" id="UP000769157"/>
    </source>
</evidence>
<evidence type="ECO:0000256" key="3">
    <source>
        <dbReference type="ARBA" id="ARBA00023306"/>
    </source>
</evidence>
<dbReference type="GeneID" id="70235608"/>
<comment type="caution">
    <text evidence="8">The sequence shown here is derived from an EMBL/GenBank/DDBJ whole genome shotgun (WGS) entry which is preliminary data.</text>
</comment>
<dbReference type="RefSeq" id="XP_046060663.1">
    <property type="nucleotide sequence ID" value="XM_046204639.1"/>
</dbReference>
<dbReference type="EMBL" id="JAEUBE010000295">
    <property type="protein sequence ID" value="KAH3665459.1"/>
    <property type="molecule type" value="Genomic_DNA"/>
</dbReference>
<evidence type="ECO:0000256" key="5">
    <source>
        <dbReference type="ARBA" id="ARBA00044801"/>
    </source>
</evidence>
<organism evidence="8 9">
    <name type="scientific">Ogataea philodendri</name>
    <dbReference type="NCBI Taxonomy" id="1378263"/>
    <lineage>
        <taxon>Eukaryota</taxon>
        <taxon>Fungi</taxon>
        <taxon>Dikarya</taxon>
        <taxon>Ascomycota</taxon>
        <taxon>Saccharomycotina</taxon>
        <taxon>Pichiomycetes</taxon>
        <taxon>Pichiales</taxon>
        <taxon>Pichiaceae</taxon>
        <taxon>Ogataea</taxon>
    </lineage>
</organism>
<keyword evidence="9" id="KW-1185">Reference proteome</keyword>
<reference evidence="8" key="1">
    <citation type="journal article" date="2021" name="Open Biol.">
        <title>Shared evolutionary footprints suggest mitochondrial oxidative damage underlies multiple complex I losses in fungi.</title>
        <authorList>
            <person name="Schikora-Tamarit M.A."/>
            <person name="Marcet-Houben M."/>
            <person name="Nosek J."/>
            <person name="Gabaldon T."/>
        </authorList>
    </citation>
    <scope>NUCLEOTIDE SEQUENCE</scope>
    <source>
        <strain evidence="8">CBS6075</strain>
    </source>
</reference>
<evidence type="ECO:0000256" key="6">
    <source>
        <dbReference type="ARBA" id="ARBA00044805"/>
    </source>
</evidence>
<reference evidence="8" key="2">
    <citation type="submission" date="2021-01" db="EMBL/GenBank/DDBJ databases">
        <authorList>
            <person name="Schikora-Tamarit M.A."/>
        </authorList>
    </citation>
    <scope>NUCLEOTIDE SEQUENCE</scope>
    <source>
        <strain evidence="8">CBS6075</strain>
    </source>
</reference>
<evidence type="ECO:0000313" key="8">
    <source>
        <dbReference type="EMBL" id="KAH3665459.1"/>
    </source>
</evidence>
<dbReference type="GO" id="GO:0051301">
    <property type="term" value="P:cell division"/>
    <property type="evidence" value="ECO:0007669"/>
    <property type="project" value="UniProtKB-KW"/>
</dbReference>
<feature type="domain" description="Ataxin-10" evidence="7">
    <location>
        <begin position="456"/>
        <end position="556"/>
    </location>
</feature>
<sequence>MSREQSLTILSEILEILRSAKPVSKLEPEIKDCLSRFSFLITLTANDTIERQKLANSLSIWTKINEVFQLYLETVDADPQLVATPLAQYKTRLIRGVILLARNLIVGLRDLLNLDDKQRSEFYHVHGLRCKDVSGDILIQSLYQNHFNNIIPLCLRFLDILDSFPERSPKHSIEIYYNSITSCFQYLNNVTNIDTKWTKQAVPDYNVDAFLDFLTRLPQYWHAAGDQVLPDFDLLVAILMYFRNLFSQDELLTRIFRYHSVRFIVFVGNYLSYIVPYSRGCKHFTQEQCDQLELVYLGTYMNMISHESVGSCLLEAANSNTNKETAYNAISELLNVFQIILTSKEEGWDKLKLVNIVAWITEYYKYASHEASVLLDKQTLGAEESEKLARLHKQLISVLDSLSSLTKFDSVRQMLNYYEFLPQLVAFFQVVDRNTFRKRLKDEQSPPNTKEFPQVKLIMIEIITSLVYQNFKNQELMREIHGLELILNNCNLDTNEPFIKERAILCIKYLLLDNPGNQDFVAKLEAKGTSIDAQNKQILEQAGFEIDIEDGKVKLKKSPRVTELEQGATGSCQGPNN</sequence>
<dbReference type="InterPro" id="IPR019156">
    <property type="entry name" value="Ataxin-10_domain"/>
</dbReference>
<dbReference type="Pfam" id="PF09759">
    <property type="entry name" value="Atx10homo_assoc"/>
    <property type="match status" value="1"/>
</dbReference>
<dbReference type="PANTHER" id="PTHR13255">
    <property type="entry name" value="ATAXIN-10"/>
    <property type="match status" value="1"/>
</dbReference>
<gene>
    <name evidence="8" type="ORF">OGAPHI_003643</name>
</gene>
<dbReference type="AlphaFoldDB" id="A0A9P8P6B0"/>
<evidence type="ECO:0000256" key="1">
    <source>
        <dbReference type="ARBA" id="ARBA00008384"/>
    </source>
</evidence>
<evidence type="ECO:0000256" key="2">
    <source>
        <dbReference type="ARBA" id="ARBA00022618"/>
    </source>
</evidence>
<dbReference type="Proteomes" id="UP000769157">
    <property type="component" value="Unassembled WGS sequence"/>
</dbReference>
<accession>A0A9P8P6B0</accession>
<dbReference type="OrthoDB" id="379794at2759"/>
<comment type="function">
    <text evidence="4">May play a role in the regulation of cytokinesis.</text>
</comment>
<dbReference type="SUPFAM" id="SSF48371">
    <property type="entry name" value="ARM repeat"/>
    <property type="match status" value="1"/>
</dbReference>
<keyword evidence="2" id="KW-0132">Cell division</keyword>
<dbReference type="GO" id="GO:0005829">
    <property type="term" value="C:cytosol"/>
    <property type="evidence" value="ECO:0007669"/>
    <property type="project" value="TreeGrafter"/>
</dbReference>
<name>A0A9P8P6B0_9ASCO</name>